<dbReference type="InterPro" id="IPR001680">
    <property type="entry name" value="WD40_rpt"/>
</dbReference>
<dbReference type="STRING" id="5098.A0A507QK70"/>
<evidence type="ECO:0000313" key="5">
    <source>
        <dbReference type="EMBL" id="TQB67524.1"/>
    </source>
</evidence>
<dbReference type="InterPro" id="IPR019775">
    <property type="entry name" value="WD40_repeat_CS"/>
</dbReference>
<keyword evidence="1 3" id="KW-0853">WD repeat</keyword>
<evidence type="ECO:0000256" key="3">
    <source>
        <dbReference type="PROSITE-ProRule" id="PRU00221"/>
    </source>
</evidence>
<dbReference type="Pfam" id="PF00400">
    <property type="entry name" value="WD40"/>
    <property type="match status" value="3"/>
</dbReference>
<comment type="caution">
    <text evidence="5">The sequence shown here is derived from an EMBL/GenBank/DDBJ whole genome shotgun (WGS) entry which is preliminary data.</text>
</comment>
<dbReference type="PANTHER" id="PTHR22889">
    <property type="entry name" value="WD REPEAT-CONTAINING PROTEIN 89"/>
    <property type="match status" value="1"/>
</dbReference>
<dbReference type="SUPFAM" id="SSF50978">
    <property type="entry name" value="WD40 repeat-like"/>
    <property type="match status" value="1"/>
</dbReference>
<reference evidence="5 6" key="1">
    <citation type="submission" date="2019-06" db="EMBL/GenBank/DDBJ databases">
        <title>Wine fermentation using esterase from Monascus purpureus.</title>
        <authorList>
            <person name="Geng C."/>
            <person name="Zhang Y."/>
        </authorList>
    </citation>
    <scope>NUCLEOTIDE SEQUENCE [LARGE SCALE GENOMIC DNA]</scope>
    <source>
        <strain evidence="5">HQ1</strain>
    </source>
</reference>
<organism evidence="5 6">
    <name type="scientific">Monascus purpureus</name>
    <name type="common">Red mold</name>
    <name type="synonym">Monascus anka</name>
    <dbReference type="NCBI Taxonomy" id="5098"/>
    <lineage>
        <taxon>Eukaryota</taxon>
        <taxon>Fungi</taxon>
        <taxon>Dikarya</taxon>
        <taxon>Ascomycota</taxon>
        <taxon>Pezizomycotina</taxon>
        <taxon>Eurotiomycetes</taxon>
        <taxon>Eurotiomycetidae</taxon>
        <taxon>Eurotiales</taxon>
        <taxon>Aspergillaceae</taxon>
        <taxon>Monascus</taxon>
    </lineage>
</organism>
<evidence type="ECO:0000256" key="2">
    <source>
        <dbReference type="ARBA" id="ARBA00022737"/>
    </source>
</evidence>
<feature type="compositionally biased region" description="Basic and acidic residues" evidence="4">
    <location>
        <begin position="365"/>
        <end position="376"/>
    </location>
</feature>
<name>A0A507QK70_MONPU</name>
<dbReference type="Gene3D" id="2.130.10.10">
    <property type="entry name" value="YVTN repeat-like/Quinoprotein amine dehydrogenase"/>
    <property type="match status" value="2"/>
</dbReference>
<proteinExistence type="predicted"/>
<dbReference type="PROSITE" id="PS00678">
    <property type="entry name" value="WD_REPEATS_1"/>
    <property type="match status" value="1"/>
</dbReference>
<dbReference type="Proteomes" id="UP000319663">
    <property type="component" value="Unassembled WGS sequence"/>
</dbReference>
<keyword evidence="6" id="KW-1185">Reference proteome</keyword>
<dbReference type="InterPro" id="IPR036322">
    <property type="entry name" value="WD40_repeat_dom_sf"/>
</dbReference>
<accession>A0A507QK70</accession>
<dbReference type="PANTHER" id="PTHR22889:SF0">
    <property type="entry name" value="WD REPEAT-CONTAINING PROTEIN 89"/>
    <property type="match status" value="1"/>
</dbReference>
<evidence type="ECO:0000256" key="4">
    <source>
        <dbReference type="SAM" id="MobiDB-lite"/>
    </source>
</evidence>
<protein>
    <submittedName>
        <fullName evidence="5">Uncharacterized protein</fullName>
    </submittedName>
</protein>
<dbReference type="SMART" id="SM00320">
    <property type="entry name" value="WD40"/>
    <property type="match status" value="4"/>
</dbReference>
<dbReference type="OrthoDB" id="25131at2759"/>
<dbReference type="PROSITE" id="PS50294">
    <property type="entry name" value="WD_REPEATS_REGION"/>
    <property type="match status" value="1"/>
</dbReference>
<feature type="region of interest" description="Disordered" evidence="4">
    <location>
        <begin position="343"/>
        <end position="376"/>
    </location>
</feature>
<gene>
    <name evidence="5" type="ORF">MPDQ_005347</name>
</gene>
<evidence type="ECO:0000256" key="1">
    <source>
        <dbReference type="ARBA" id="ARBA00022574"/>
    </source>
</evidence>
<keyword evidence="2" id="KW-0677">Repeat</keyword>
<feature type="repeat" description="WD" evidence="3">
    <location>
        <begin position="80"/>
        <end position="104"/>
    </location>
</feature>
<feature type="repeat" description="WD" evidence="3">
    <location>
        <begin position="156"/>
        <end position="191"/>
    </location>
</feature>
<evidence type="ECO:0000313" key="6">
    <source>
        <dbReference type="Proteomes" id="UP000319663"/>
    </source>
</evidence>
<dbReference type="PROSITE" id="PS50082">
    <property type="entry name" value="WD_REPEATS_2"/>
    <property type="match status" value="2"/>
</dbReference>
<dbReference type="AlphaFoldDB" id="A0A507QK70"/>
<dbReference type="EMBL" id="VIFY01000376">
    <property type="protein sequence ID" value="TQB67524.1"/>
    <property type="molecule type" value="Genomic_DNA"/>
</dbReference>
<feature type="compositionally biased region" description="Polar residues" evidence="4">
    <location>
        <begin position="352"/>
        <end position="361"/>
    </location>
</feature>
<dbReference type="InterPro" id="IPR039328">
    <property type="entry name" value="WDR89"/>
</dbReference>
<sequence>MHTLQQISSSSISLPPESYIYAISPSSPGSFAAISSDDSLRVFDAAGGRLGNASVISKQSHEGGVTALKPYAGKEGQQQSLLVTGGRDGMVRVWDARSRDGSAVLKIGTARNAPVLSVACNPETSSIVAGTELLSSQAVVAFWDIRSPKEFRLQYVESHNDDVTELQYHPTRSHILLSGSTDGLVNVYDTRIADENDALVQVINHGSVHHAGFLNDRTIYALSHDEVFSIHPATDPDEQSQDPQPVQFGDLRQPLGCEYVAQLCFGGQQPYIAAGNKAEKRLDLVPLLSTPSWQFDQNNVWRLPGAHGEEVVRSVYLDNQSNTVFTCGEDGFVRAWKPDEAGNIVATEKSPAHTSSSTPRTKGTKQKERKERFKPY</sequence>
<dbReference type="InterPro" id="IPR015943">
    <property type="entry name" value="WD40/YVTN_repeat-like_dom_sf"/>
</dbReference>